<evidence type="ECO:0000259" key="3">
    <source>
        <dbReference type="Pfam" id="PF00881"/>
    </source>
</evidence>
<dbReference type="Gene3D" id="3.40.109.10">
    <property type="entry name" value="NADH Oxidase"/>
    <property type="match status" value="1"/>
</dbReference>
<evidence type="ECO:0000256" key="1">
    <source>
        <dbReference type="ARBA" id="ARBA00007118"/>
    </source>
</evidence>
<reference evidence="4 5" key="1">
    <citation type="submission" date="2018-08" db="EMBL/GenBank/DDBJ databases">
        <title>Chitinophagaceae sp. K23C18032701, a novel bacterium isolated from forest soil.</title>
        <authorList>
            <person name="Wang C."/>
        </authorList>
    </citation>
    <scope>NUCLEOTIDE SEQUENCE [LARGE SCALE GENOMIC DNA]</scope>
    <source>
        <strain evidence="4 5">K23C18032701</strain>
    </source>
</reference>
<comment type="similarity">
    <text evidence="1">Belongs to the nitroreductase family.</text>
</comment>
<dbReference type="OrthoDB" id="9809288at2"/>
<dbReference type="RefSeq" id="WP_116848173.1">
    <property type="nucleotide sequence ID" value="NZ_QTJU01000005.1"/>
</dbReference>
<dbReference type="EMBL" id="QTJU01000005">
    <property type="protein sequence ID" value="RFM27415.1"/>
    <property type="molecule type" value="Genomic_DNA"/>
</dbReference>
<gene>
    <name evidence="4" type="ORF">DXN05_15460</name>
</gene>
<keyword evidence="5" id="KW-1185">Reference proteome</keyword>
<dbReference type="Proteomes" id="UP000261284">
    <property type="component" value="Unassembled WGS sequence"/>
</dbReference>
<dbReference type="CDD" id="cd02138">
    <property type="entry name" value="TdsD-like"/>
    <property type="match status" value="1"/>
</dbReference>
<evidence type="ECO:0000313" key="4">
    <source>
        <dbReference type="EMBL" id="RFM27415.1"/>
    </source>
</evidence>
<keyword evidence="2" id="KW-0560">Oxidoreductase</keyword>
<sequence length="233" mass="26205">MYHTISTTAPVLDVIQQRWSPKAFTAQPVGKAQLQPLFEAARMAASGFNEQPWQFIVGCKYEDETQYQRVLQCFNDDNRAWAQTAPVVMIVLAKLYFDKNGMPNPWAWHDVGLAVAQLNLQAVNEGMQLSQAAGILHDKVRETFGVGELYQPCTGIALGYPGTGDGLNDSLRAKHRHVRTRKPVSSFVHYGMPQLPGLTDEQQLQTYHLLKNKIAFGNLQPMIDFFRGKKETI</sequence>
<comment type="caution">
    <text evidence="4">The sequence shown here is derived from an EMBL/GenBank/DDBJ whole genome shotgun (WGS) entry which is preliminary data.</text>
</comment>
<dbReference type="AlphaFoldDB" id="A0A3E1NHK8"/>
<accession>A0A3E1NHK8</accession>
<dbReference type="Pfam" id="PF00881">
    <property type="entry name" value="Nitroreductase"/>
    <property type="match status" value="1"/>
</dbReference>
<dbReference type="PANTHER" id="PTHR43673">
    <property type="entry name" value="NAD(P)H NITROREDUCTASE YDGI-RELATED"/>
    <property type="match status" value="1"/>
</dbReference>
<dbReference type="InterPro" id="IPR000415">
    <property type="entry name" value="Nitroreductase-like"/>
</dbReference>
<dbReference type="SUPFAM" id="SSF55469">
    <property type="entry name" value="FMN-dependent nitroreductase-like"/>
    <property type="match status" value="1"/>
</dbReference>
<protein>
    <submittedName>
        <fullName evidence="4">Nitroreductase</fullName>
    </submittedName>
</protein>
<organism evidence="4 5">
    <name type="scientific">Deminuibacter soli</name>
    <dbReference type="NCBI Taxonomy" id="2291815"/>
    <lineage>
        <taxon>Bacteria</taxon>
        <taxon>Pseudomonadati</taxon>
        <taxon>Bacteroidota</taxon>
        <taxon>Chitinophagia</taxon>
        <taxon>Chitinophagales</taxon>
        <taxon>Chitinophagaceae</taxon>
        <taxon>Deminuibacter</taxon>
    </lineage>
</organism>
<name>A0A3E1NHK8_9BACT</name>
<dbReference type="InterPro" id="IPR029479">
    <property type="entry name" value="Nitroreductase"/>
</dbReference>
<dbReference type="PANTHER" id="PTHR43673:SF10">
    <property type="entry name" value="NADH DEHYDROGENASE_NAD(P)H NITROREDUCTASE XCC3605-RELATED"/>
    <property type="match status" value="1"/>
</dbReference>
<evidence type="ECO:0000256" key="2">
    <source>
        <dbReference type="ARBA" id="ARBA00023002"/>
    </source>
</evidence>
<evidence type="ECO:0000313" key="5">
    <source>
        <dbReference type="Proteomes" id="UP000261284"/>
    </source>
</evidence>
<proteinExistence type="inferred from homology"/>
<feature type="domain" description="Nitroreductase" evidence="3">
    <location>
        <begin position="15"/>
        <end position="160"/>
    </location>
</feature>
<dbReference type="GO" id="GO:0016491">
    <property type="term" value="F:oxidoreductase activity"/>
    <property type="evidence" value="ECO:0007669"/>
    <property type="project" value="UniProtKB-KW"/>
</dbReference>